<dbReference type="Pfam" id="PF25906">
    <property type="entry name" value="PucR-like_N"/>
    <property type="match status" value="1"/>
</dbReference>
<sequence length="437" mass="48271">MTDSWNDTSVMRAAHLDASYDSLLAPLSPQSGSGQGDNARVMRLWSLLPRELADVFRPSVSRVADEVLLEIQISVPEYAGPLEGRFGRTITAGVRQALLAFLDRIGDPTAPQPDRRQMFQRLGQHEAHQGRSLDVLQTAYRVGARVAWRRMSEIGTQAGIRSTTLCLLAEAIFAYIDELSALSIEGYAAAQERAVGTLERRRRKLLDAVLGKQGVGTQPITELTRAAGWEVPERVVTVAVEPWTGQGEPPTPPFGHDVLMDLEGSTPVLVLAEPRDGGRRLAGGLGGRRAAVGPTVPLDEAARSLEWAHRALRLVQAGVLPDVQITWCERHLCTLWLLQDAFLVRELMQRALAPLEQLKAKQYQRLSSTLLAWLETRGNVREVARSLAIHPQTVRARMQELQSLFGDRLDDPEARFEMVLALRARSTLGEVDTDQLA</sequence>
<feature type="domain" description="PucR-like N-terminal" evidence="2">
    <location>
        <begin position="45"/>
        <end position="209"/>
    </location>
</feature>
<dbReference type="Proteomes" id="UP000320876">
    <property type="component" value="Unassembled WGS sequence"/>
</dbReference>
<dbReference type="PANTHER" id="PTHR33744">
    <property type="entry name" value="CARBOHYDRATE DIACID REGULATOR"/>
    <property type="match status" value="1"/>
</dbReference>
<organism evidence="3 4">
    <name type="scientific">Amycolatopsis cihanbeyliensis</name>
    <dbReference type="NCBI Taxonomy" id="1128664"/>
    <lineage>
        <taxon>Bacteria</taxon>
        <taxon>Bacillati</taxon>
        <taxon>Actinomycetota</taxon>
        <taxon>Actinomycetes</taxon>
        <taxon>Pseudonocardiales</taxon>
        <taxon>Pseudonocardiaceae</taxon>
        <taxon>Amycolatopsis</taxon>
    </lineage>
</organism>
<keyword evidence="4" id="KW-1185">Reference proteome</keyword>
<evidence type="ECO:0000259" key="2">
    <source>
        <dbReference type="Pfam" id="PF25906"/>
    </source>
</evidence>
<evidence type="ECO:0000313" key="3">
    <source>
        <dbReference type="EMBL" id="TQJ05558.1"/>
    </source>
</evidence>
<protein>
    <submittedName>
        <fullName evidence="3">PucR-like helix-turn-helix protein</fullName>
    </submittedName>
</protein>
<dbReference type="InterPro" id="IPR051448">
    <property type="entry name" value="CdaR-like_regulators"/>
</dbReference>
<dbReference type="InterPro" id="IPR025736">
    <property type="entry name" value="PucR_C-HTH_dom"/>
</dbReference>
<dbReference type="Pfam" id="PF13556">
    <property type="entry name" value="HTH_30"/>
    <property type="match status" value="1"/>
</dbReference>
<dbReference type="PANTHER" id="PTHR33744:SF1">
    <property type="entry name" value="DNA-BINDING TRANSCRIPTIONAL ACTIVATOR ADER"/>
    <property type="match status" value="1"/>
</dbReference>
<gene>
    <name evidence="3" type="ORF">FB471_5395</name>
</gene>
<dbReference type="Gene3D" id="1.10.10.2840">
    <property type="entry name" value="PucR C-terminal helix-turn-helix domain"/>
    <property type="match status" value="1"/>
</dbReference>
<feature type="domain" description="PucR C-terminal helix-turn-helix" evidence="1">
    <location>
        <begin position="368"/>
        <end position="424"/>
    </location>
</feature>
<proteinExistence type="predicted"/>
<accession>A0A542DR30</accession>
<reference evidence="3 4" key="1">
    <citation type="submission" date="2019-06" db="EMBL/GenBank/DDBJ databases">
        <title>Sequencing the genomes of 1000 actinobacteria strains.</title>
        <authorList>
            <person name="Klenk H.-P."/>
        </authorList>
    </citation>
    <scope>NUCLEOTIDE SEQUENCE [LARGE SCALE GENOMIC DNA]</scope>
    <source>
        <strain evidence="3 4">DSM 45679</strain>
    </source>
</reference>
<comment type="caution">
    <text evidence="3">The sequence shown here is derived from an EMBL/GenBank/DDBJ whole genome shotgun (WGS) entry which is preliminary data.</text>
</comment>
<dbReference type="AlphaFoldDB" id="A0A542DR30"/>
<dbReference type="InterPro" id="IPR058663">
    <property type="entry name" value="PucR-like_N"/>
</dbReference>
<evidence type="ECO:0000313" key="4">
    <source>
        <dbReference type="Proteomes" id="UP000320876"/>
    </source>
</evidence>
<name>A0A542DR30_AMYCI</name>
<dbReference type="InterPro" id="IPR042070">
    <property type="entry name" value="PucR_C-HTH_sf"/>
</dbReference>
<evidence type="ECO:0000259" key="1">
    <source>
        <dbReference type="Pfam" id="PF13556"/>
    </source>
</evidence>
<dbReference type="EMBL" id="VFML01000001">
    <property type="protein sequence ID" value="TQJ05558.1"/>
    <property type="molecule type" value="Genomic_DNA"/>
</dbReference>